<gene>
    <name evidence="1" type="ORF">CCMP2556_LOCUS21133</name>
</gene>
<evidence type="ECO:0000313" key="1">
    <source>
        <dbReference type="EMBL" id="CAK9038721.1"/>
    </source>
</evidence>
<name>A0ABP0LJ04_9DINO</name>
<organism evidence="1 2">
    <name type="scientific">Durusdinium trenchii</name>
    <dbReference type="NCBI Taxonomy" id="1381693"/>
    <lineage>
        <taxon>Eukaryota</taxon>
        <taxon>Sar</taxon>
        <taxon>Alveolata</taxon>
        <taxon>Dinophyceae</taxon>
        <taxon>Suessiales</taxon>
        <taxon>Symbiodiniaceae</taxon>
        <taxon>Durusdinium</taxon>
    </lineage>
</organism>
<evidence type="ECO:0000313" key="2">
    <source>
        <dbReference type="Proteomes" id="UP001642484"/>
    </source>
</evidence>
<accession>A0ABP0LJ04</accession>
<dbReference type="EMBL" id="CAXAMN010012669">
    <property type="protein sequence ID" value="CAK9038721.1"/>
    <property type="molecule type" value="Genomic_DNA"/>
</dbReference>
<sequence>MIPCTQHRRVEPPPQRCSASGSAPPPRNRRAVSSTSARRIFCPPAKAEACEVDEFASSEAIDLEVLCERLLFAVLSRSYEIPRGALSREVSELLQRMLLNVQEGLEALRLLTCTWSFRLCWLPNNSTKSWLVAANAAKSWWHQWWQLLEILEKASDGMVSAGQGLFKSYGVPLNLVEIPKPSVNEIHVGSSVISAMSTQAETFYQAFLMSLDPIMGEVIPQVLEHRKRFDRQARGLKMYSPDFPAEVPHSQLWQFYPDSFAAVCVKQKGEGNQRRQASEGSALANAFDMAGLRMLHRTVLEALVEIDAAGEALSFQVLNLGAMDGRCSGGPSTDPANCLLLGHSELPALDREGQNRSRWGGILVEVDPPPQLFERFAGRDDLLVVPRPVFPENASELFDGFAPRHPESLDLLKIDLDSFDCDVISSVLRVGPLASNPPKLLYIDFNPHIPPPFLYRTISRSQSRIIPFQGSSLQCFLEAAPGFQLLHVELFNAILVRRDLQRIFPELRKPWGSDPFKQWAHGYFCHPLARVLWHRERQIRWEAADPRLWADEAVPLAERGQSLLKTLGRVRDRVPSFEFSLTW</sequence>
<keyword evidence="2" id="KW-1185">Reference proteome</keyword>
<protein>
    <submittedName>
        <fullName evidence="1">Uncharacterized protein</fullName>
    </submittedName>
</protein>
<reference evidence="1 2" key="1">
    <citation type="submission" date="2024-02" db="EMBL/GenBank/DDBJ databases">
        <authorList>
            <person name="Chen Y."/>
            <person name="Shah S."/>
            <person name="Dougan E. K."/>
            <person name="Thang M."/>
            <person name="Chan C."/>
        </authorList>
    </citation>
    <scope>NUCLEOTIDE SEQUENCE [LARGE SCALE GENOMIC DNA]</scope>
</reference>
<comment type="caution">
    <text evidence="1">The sequence shown here is derived from an EMBL/GenBank/DDBJ whole genome shotgun (WGS) entry which is preliminary data.</text>
</comment>
<proteinExistence type="predicted"/>
<dbReference type="Proteomes" id="UP001642484">
    <property type="component" value="Unassembled WGS sequence"/>
</dbReference>
<dbReference type="GO" id="GO:0004386">
    <property type="term" value="F:helicase activity"/>
    <property type="evidence" value="ECO:0007669"/>
    <property type="project" value="UniProtKB-KW"/>
</dbReference>